<comment type="caution">
    <text evidence="2">The sequence shown here is derived from an EMBL/GenBank/DDBJ whole genome shotgun (WGS) entry which is preliminary data.</text>
</comment>
<organism evidence="2 3">
    <name type="scientific">Dreissena polymorpha</name>
    <name type="common">Zebra mussel</name>
    <name type="synonym">Mytilus polymorpha</name>
    <dbReference type="NCBI Taxonomy" id="45954"/>
    <lineage>
        <taxon>Eukaryota</taxon>
        <taxon>Metazoa</taxon>
        <taxon>Spiralia</taxon>
        <taxon>Lophotrochozoa</taxon>
        <taxon>Mollusca</taxon>
        <taxon>Bivalvia</taxon>
        <taxon>Autobranchia</taxon>
        <taxon>Heteroconchia</taxon>
        <taxon>Euheterodonta</taxon>
        <taxon>Imparidentia</taxon>
        <taxon>Neoheterodontei</taxon>
        <taxon>Myida</taxon>
        <taxon>Dreissenoidea</taxon>
        <taxon>Dreissenidae</taxon>
        <taxon>Dreissena</taxon>
    </lineage>
</organism>
<dbReference type="EMBL" id="JAIWYP010000011">
    <property type="protein sequence ID" value="KAH3733284.1"/>
    <property type="molecule type" value="Genomic_DNA"/>
</dbReference>
<proteinExistence type="predicted"/>
<evidence type="ECO:0000313" key="2">
    <source>
        <dbReference type="EMBL" id="KAH3733284.1"/>
    </source>
</evidence>
<protein>
    <submittedName>
        <fullName evidence="2">Uncharacterized protein</fullName>
    </submittedName>
</protein>
<name>A0A9D4HUI5_DREPO</name>
<reference evidence="2" key="2">
    <citation type="submission" date="2020-11" db="EMBL/GenBank/DDBJ databases">
        <authorList>
            <person name="McCartney M.A."/>
            <person name="Auch B."/>
            <person name="Kono T."/>
            <person name="Mallez S."/>
            <person name="Becker A."/>
            <person name="Gohl D.M."/>
            <person name="Silverstein K.A.T."/>
            <person name="Koren S."/>
            <person name="Bechman K.B."/>
            <person name="Herman A."/>
            <person name="Abrahante J.E."/>
            <person name="Garbe J."/>
        </authorList>
    </citation>
    <scope>NUCLEOTIDE SEQUENCE</scope>
    <source>
        <strain evidence="2">Duluth1</strain>
        <tissue evidence="2">Whole animal</tissue>
    </source>
</reference>
<gene>
    <name evidence="2" type="ORF">DPMN_039709</name>
</gene>
<evidence type="ECO:0000313" key="3">
    <source>
        <dbReference type="Proteomes" id="UP000828390"/>
    </source>
</evidence>
<dbReference type="AlphaFoldDB" id="A0A9D4HUI5"/>
<feature type="region of interest" description="Disordered" evidence="1">
    <location>
        <begin position="1"/>
        <end position="39"/>
    </location>
</feature>
<sequence length="56" mass="6386">MSNSRLPEYGYKQVQKKDAANHEVGCKDEGNHPMRGKTVPLPRQTRRVASFVWGTE</sequence>
<dbReference type="Proteomes" id="UP000828390">
    <property type="component" value="Unassembled WGS sequence"/>
</dbReference>
<evidence type="ECO:0000256" key="1">
    <source>
        <dbReference type="SAM" id="MobiDB-lite"/>
    </source>
</evidence>
<feature type="compositionally biased region" description="Basic and acidic residues" evidence="1">
    <location>
        <begin position="15"/>
        <end position="32"/>
    </location>
</feature>
<accession>A0A9D4HUI5</accession>
<keyword evidence="3" id="KW-1185">Reference proteome</keyword>
<reference evidence="2" key="1">
    <citation type="journal article" date="2019" name="bioRxiv">
        <title>The Genome of the Zebra Mussel, Dreissena polymorpha: A Resource for Invasive Species Research.</title>
        <authorList>
            <person name="McCartney M.A."/>
            <person name="Auch B."/>
            <person name="Kono T."/>
            <person name="Mallez S."/>
            <person name="Zhang Y."/>
            <person name="Obille A."/>
            <person name="Becker A."/>
            <person name="Abrahante J.E."/>
            <person name="Garbe J."/>
            <person name="Badalamenti J.P."/>
            <person name="Herman A."/>
            <person name="Mangelson H."/>
            <person name="Liachko I."/>
            <person name="Sullivan S."/>
            <person name="Sone E.D."/>
            <person name="Koren S."/>
            <person name="Silverstein K.A.T."/>
            <person name="Beckman K.B."/>
            <person name="Gohl D.M."/>
        </authorList>
    </citation>
    <scope>NUCLEOTIDE SEQUENCE</scope>
    <source>
        <strain evidence="2">Duluth1</strain>
        <tissue evidence="2">Whole animal</tissue>
    </source>
</reference>